<evidence type="ECO:0000313" key="2">
    <source>
        <dbReference type="EMBL" id="KAI9243723.1"/>
    </source>
</evidence>
<protein>
    <submittedName>
        <fullName evidence="2">Uncharacterized protein</fullName>
    </submittedName>
</protein>
<dbReference type="Proteomes" id="UP001209540">
    <property type="component" value="Unassembled WGS sequence"/>
</dbReference>
<feature type="region of interest" description="Disordered" evidence="1">
    <location>
        <begin position="88"/>
        <end position="159"/>
    </location>
</feature>
<dbReference type="EMBL" id="JAIXMP010000067">
    <property type="protein sequence ID" value="KAI9243723.1"/>
    <property type="molecule type" value="Genomic_DNA"/>
</dbReference>
<reference evidence="2" key="1">
    <citation type="journal article" date="2022" name="IScience">
        <title>Evolution of zygomycete secretomes and the origins of terrestrial fungal ecologies.</title>
        <authorList>
            <person name="Chang Y."/>
            <person name="Wang Y."/>
            <person name="Mondo S."/>
            <person name="Ahrendt S."/>
            <person name="Andreopoulos W."/>
            <person name="Barry K."/>
            <person name="Beard J."/>
            <person name="Benny G.L."/>
            <person name="Blankenship S."/>
            <person name="Bonito G."/>
            <person name="Cuomo C."/>
            <person name="Desiro A."/>
            <person name="Gervers K.A."/>
            <person name="Hundley H."/>
            <person name="Kuo A."/>
            <person name="LaButti K."/>
            <person name="Lang B.F."/>
            <person name="Lipzen A."/>
            <person name="O'Donnell K."/>
            <person name="Pangilinan J."/>
            <person name="Reynolds N."/>
            <person name="Sandor L."/>
            <person name="Smith M.E."/>
            <person name="Tsang A."/>
            <person name="Grigoriev I.V."/>
            <person name="Stajich J.E."/>
            <person name="Spatafora J.W."/>
        </authorList>
    </citation>
    <scope>NUCLEOTIDE SEQUENCE</scope>
    <source>
        <strain evidence="2">RSA 2281</strain>
    </source>
</reference>
<name>A0AAD5JLM1_9FUNG</name>
<organism evidence="2 3">
    <name type="scientific">Phascolomyces articulosus</name>
    <dbReference type="NCBI Taxonomy" id="60185"/>
    <lineage>
        <taxon>Eukaryota</taxon>
        <taxon>Fungi</taxon>
        <taxon>Fungi incertae sedis</taxon>
        <taxon>Mucoromycota</taxon>
        <taxon>Mucoromycotina</taxon>
        <taxon>Mucoromycetes</taxon>
        <taxon>Mucorales</taxon>
        <taxon>Lichtheimiaceae</taxon>
        <taxon>Phascolomyces</taxon>
    </lineage>
</organism>
<proteinExistence type="predicted"/>
<accession>A0AAD5JLM1</accession>
<evidence type="ECO:0000313" key="3">
    <source>
        <dbReference type="Proteomes" id="UP001209540"/>
    </source>
</evidence>
<reference evidence="2" key="2">
    <citation type="submission" date="2023-02" db="EMBL/GenBank/DDBJ databases">
        <authorList>
            <consortium name="DOE Joint Genome Institute"/>
            <person name="Mondo S.J."/>
            <person name="Chang Y."/>
            <person name="Wang Y."/>
            <person name="Ahrendt S."/>
            <person name="Andreopoulos W."/>
            <person name="Barry K."/>
            <person name="Beard J."/>
            <person name="Benny G.L."/>
            <person name="Blankenship S."/>
            <person name="Bonito G."/>
            <person name="Cuomo C."/>
            <person name="Desiro A."/>
            <person name="Gervers K.A."/>
            <person name="Hundley H."/>
            <person name="Kuo A."/>
            <person name="LaButti K."/>
            <person name="Lang B.F."/>
            <person name="Lipzen A."/>
            <person name="O'Donnell K."/>
            <person name="Pangilinan J."/>
            <person name="Reynolds N."/>
            <person name="Sandor L."/>
            <person name="Smith M.W."/>
            <person name="Tsang A."/>
            <person name="Grigoriev I.V."/>
            <person name="Stajich J.E."/>
            <person name="Spatafora J.W."/>
        </authorList>
    </citation>
    <scope>NUCLEOTIDE SEQUENCE</scope>
    <source>
        <strain evidence="2">RSA 2281</strain>
    </source>
</reference>
<sequence length="187" mass="20897">MQPAEPMAVPKHRNNFSNNQEIPEHLPAQTALAPEQQPYENTRTVRQQDFEHESHNIANHSLSPSELGVVGYVRDVACFVKDAVKERRMHRKENHNNNSAPMSTSPPPMDHRGRITESTPKSPTPSNLSSSPGEQAREPTPLAEAVTNLFPGLDPHAVGCTHADELRHDLMRTHSRESTDSPRLLNE</sequence>
<dbReference type="AlphaFoldDB" id="A0AAD5JLM1"/>
<gene>
    <name evidence="2" type="ORF">BDA99DRAFT_529878</name>
</gene>
<comment type="caution">
    <text evidence="2">The sequence shown here is derived from an EMBL/GenBank/DDBJ whole genome shotgun (WGS) entry which is preliminary data.</text>
</comment>
<feature type="region of interest" description="Disordered" evidence="1">
    <location>
        <begin position="1"/>
        <end position="24"/>
    </location>
</feature>
<keyword evidence="3" id="KW-1185">Reference proteome</keyword>
<feature type="compositionally biased region" description="Polar residues" evidence="1">
    <location>
        <begin position="116"/>
        <end position="133"/>
    </location>
</feature>
<evidence type="ECO:0000256" key="1">
    <source>
        <dbReference type="SAM" id="MobiDB-lite"/>
    </source>
</evidence>